<feature type="compositionally biased region" description="Low complexity" evidence="18">
    <location>
        <begin position="1930"/>
        <end position="1949"/>
    </location>
</feature>
<dbReference type="InParanoid" id="L8YDT8"/>
<dbReference type="FunFam" id="3.30.70.330:FF:000127">
    <property type="entry name" value="RNA-binding protein EWS isoform 1"/>
    <property type="match status" value="1"/>
</dbReference>
<feature type="domain" description="RanBP2-type" evidence="20">
    <location>
        <begin position="297"/>
        <end position="328"/>
    </location>
</feature>
<evidence type="ECO:0000256" key="7">
    <source>
        <dbReference type="ARBA" id="ARBA00022723"/>
    </source>
</evidence>
<feature type="compositionally biased region" description="Low complexity" evidence="18">
    <location>
        <begin position="20"/>
        <end position="73"/>
    </location>
</feature>
<evidence type="ECO:0000256" key="14">
    <source>
        <dbReference type="ARBA" id="ARBA00023242"/>
    </source>
</evidence>
<dbReference type="GO" id="GO:0060090">
    <property type="term" value="F:molecular adaptor activity"/>
    <property type="evidence" value="ECO:0007669"/>
    <property type="project" value="InterPro"/>
</dbReference>
<dbReference type="Pfam" id="PF00076">
    <property type="entry name" value="RRM_1"/>
    <property type="match status" value="1"/>
</dbReference>
<feature type="compositionally biased region" description="Basic and acidic residues" evidence="18">
    <location>
        <begin position="909"/>
        <end position="922"/>
    </location>
</feature>
<dbReference type="SMART" id="SM00360">
    <property type="entry name" value="RRM"/>
    <property type="match status" value="1"/>
</dbReference>
<dbReference type="InterPro" id="IPR003124">
    <property type="entry name" value="WH2_dom"/>
</dbReference>
<evidence type="ECO:0000256" key="18">
    <source>
        <dbReference type="SAM" id="MobiDB-lite"/>
    </source>
</evidence>
<reference evidence="23" key="2">
    <citation type="journal article" date="2013" name="Nat. Commun.">
        <title>Genome of the Chinese tree shrew.</title>
        <authorList>
            <person name="Fan Y."/>
            <person name="Huang Z.Y."/>
            <person name="Cao C.C."/>
            <person name="Chen C.S."/>
            <person name="Chen Y.X."/>
            <person name="Fan D.D."/>
            <person name="He J."/>
            <person name="Hou H.L."/>
            <person name="Hu L."/>
            <person name="Hu X.T."/>
            <person name="Jiang X.T."/>
            <person name="Lai R."/>
            <person name="Lang Y.S."/>
            <person name="Liang B."/>
            <person name="Liao S.G."/>
            <person name="Mu D."/>
            <person name="Ma Y.Y."/>
            <person name="Niu Y.Y."/>
            <person name="Sun X.Q."/>
            <person name="Xia J.Q."/>
            <person name="Xiao J."/>
            <person name="Xiong Z.Q."/>
            <person name="Xu L."/>
            <person name="Yang L."/>
            <person name="Zhang Y."/>
            <person name="Zhao W."/>
            <person name="Zhao X.D."/>
            <person name="Zheng Y.T."/>
            <person name="Zhou J.M."/>
            <person name="Zhu Y.B."/>
            <person name="Zhang G.J."/>
            <person name="Wang J."/>
            <person name="Yao Y.G."/>
        </authorList>
    </citation>
    <scope>NUCLEOTIDE SEQUENCE [LARGE SCALE GENOMIC DNA]</scope>
</reference>
<evidence type="ECO:0000313" key="23">
    <source>
        <dbReference type="Proteomes" id="UP000011518"/>
    </source>
</evidence>
<name>L8YDT8_TUPCH</name>
<evidence type="ECO:0000256" key="6">
    <source>
        <dbReference type="ARBA" id="ARBA00022553"/>
    </source>
</evidence>
<keyword evidence="6" id="KW-0597">Phosphoprotein</keyword>
<dbReference type="EMBL" id="KB362208">
    <property type="protein sequence ID" value="ELV13264.1"/>
    <property type="molecule type" value="Genomic_DNA"/>
</dbReference>
<feature type="coiled-coil region" evidence="17">
    <location>
        <begin position="1330"/>
        <end position="1387"/>
    </location>
</feature>
<evidence type="ECO:0000313" key="22">
    <source>
        <dbReference type="EMBL" id="ELV13264.1"/>
    </source>
</evidence>
<dbReference type="InterPro" id="IPR028745">
    <property type="entry name" value="AKAP9/Pericentrin"/>
</dbReference>
<evidence type="ECO:0000256" key="3">
    <source>
        <dbReference type="ARBA" id="ARBA00008448"/>
    </source>
</evidence>
<keyword evidence="4" id="KW-0488">Methylation</keyword>
<dbReference type="FunFam" id="4.10.1060.10:FF:000002">
    <property type="entry name" value="RNA-binding protein EWS isoform 1"/>
    <property type="match status" value="1"/>
</dbReference>
<evidence type="ECO:0000256" key="9">
    <source>
        <dbReference type="ARBA" id="ARBA00022771"/>
    </source>
</evidence>
<evidence type="ECO:0000256" key="12">
    <source>
        <dbReference type="ARBA" id="ARBA00023054"/>
    </source>
</evidence>
<feature type="coiled-coil region" evidence="17">
    <location>
        <begin position="644"/>
        <end position="671"/>
    </location>
</feature>
<dbReference type="GO" id="GO:0007165">
    <property type="term" value="P:signal transduction"/>
    <property type="evidence" value="ECO:0007669"/>
    <property type="project" value="InterPro"/>
</dbReference>
<dbReference type="InterPro" id="IPR036443">
    <property type="entry name" value="Znf_RanBP2_sf"/>
</dbReference>
<dbReference type="Pfam" id="PF00641">
    <property type="entry name" value="Zn_ribbon_RanBP"/>
    <property type="match status" value="1"/>
</dbReference>
<feature type="compositionally biased region" description="Low complexity" evidence="18">
    <location>
        <begin position="141"/>
        <end position="153"/>
    </location>
</feature>
<feature type="compositionally biased region" description="Polar residues" evidence="18">
    <location>
        <begin position="1955"/>
        <end position="1965"/>
    </location>
</feature>
<evidence type="ECO:0000256" key="1">
    <source>
        <dbReference type="ARBA" id="ARBA00004123"/>
    </source>
</evidence>
<dbReference type="GO" id="GO:0003723">
    <property type="term" value="F:RNA binding"/>
    <property type="evidence" value="ECO:0007669"/>
    <property type="project" value="UniProtKB-UniRule"/>
</dbReference>
<dbReference type="PANTHER" id="PTHR44981:SF3">
    <property type="entry name" value="PERICENTRIN"/>
    <property type="match status" value="1"/>
</dbReference>
<keyword evidence="9 16" id="KW-0863">Zinc-finger</keyword>
<feature type="compositionally biased region" description="Polar residues" evidence="18">
    <location>
        <begin position="896"/>
        <end position="907"/>
    </location>
</feature>
<evidence type="ECO:0000256" key="8">
    <source>
        <dbReference type="ARBA" id="ARBA00022737"/>
    </source>
</evidence>
<dbReference type="GO" id="GO:0008270">
    <property type="term" value="F:zinc ion binding"/>
    <property type="evidence" value="ECO:0007669"/>
    <property type="project" value="UniProtKB-KW"/>
</dbReference>
<gene>
    <name evidence="22" type="ORF">TREES_T100008093</name>
</gene>
<evidence type="ECO:0000256" key="17">
    <source>
        <dbReference type="SAM" id="Coils"/>
    </source>
</evidence>
<evidence type="ECO:0000256" key="13">
    <source>
        <dbReference type="ARBA" id="ARBA00023212"/>
    </source>
</evidence>
<feature type="domain" description="WH2" evidence="21">
    <location>
        <begin position="1359"/>
        <end position="1377"/>
    </location>
</feature>
<evidence type="ECO:0000256" key="5">
    <source>
        <dbReference type="ARBA" id="ARBA00022490"/>
    </source>
</evidence>
<keyword evidence="8" id="KW-0677">Repeat</keyword>
<dbReference type="SUPFAM" id="SSF90209">
    <property type="entry name" value="Ran binding protein zinc finger-like"/>
    <property type="match status" value="1"/>
</dbReference>
<feature type="coiled-coil region" evidence="17">
    <location>
        <begin position="740"/>
        <end position="799"/>
    </location>
</feature>
<protein>
    <submittedName>
        <fullName evidence="22">Pericentrin</fullName>
    </submittedName>
</protein>
<dbReference type="InterPro" id="IPR001876">
    <property type="entry name" value="Znf_RanBP2"/>
</dbReference>
<comment type="similarity">
    <text evidence="3">Belongs to the RRM TET family.</text>
</comment>
<dbReference type="PROSITE" id="PS50102">
    <property type="entry name" value="RRM"/>
    <property type="match status" value="1"/>
</dbReference>
<keyword evidence="13" id="KW-0206">Cytoskeleton</keyword>
<keyword evidence="23" id="KW-1185">Reference proteome</keyword>
<feature type="region of interest" description="Disordered" evidence="18">
    <location>
        <begin position="890"/>
        <end position="922"/>
    </location>
</feature>
<keyword evidence="5" id="KW-0963">Cytoplasm</keyword>
<dbReference type="Gene3D" id="3.30.70.330">
    <property type="match status" value="1"/>
</dbReference>
<dbReference type="InterPro" id="IPR035979">
    <property type="entry name" value="RBD_domain_sf"/>
</dbReference>
<dbReference type="GO" id="GO:0005634">
    <property type="term" value="C:nucleus"/>
    <property type="evidence" value="ECO:0007669"/>
    <property type="project" value="UniProtKB-SubCell"/>
</dbReference>
<feature type="region of interest" description="Disordered" evidence="18">
    <location>
        <begin position="1856"/>
        <end position="1965"/>
    </location>
</feature>
<keyword evidence="12 17" id="KW-0175">Coiled coil</keyword>
<dbReference type="InterPro" id="IPR012677">
    <property type="entry name" value="Nucleotide-bd_a/b_plait_sf"/>
</dbReference>
<comment type="subcellular location">
    <subcellularLocation>
        <location evidence="2">Cytoplasm</location>
        <location evidence="2">Cytoskeleton</location>
        <location evidence="2">Microtubule organizing center</location>
        <location evidence="2">Centrosome</location>
    </subcellularLocation>
    <subcellularLocation>
        <location evidence="1">Nucleus</location>
    </subcellularLocation>
</comment>
<evidence type="ECO:0000256" key="4">
    <source>
        <dbReference type="ARBA" id="ARBA00022481"/>
    </source>
</evidence>
<keyword evidence="14" id="KW-0539">Nucleus</keyword>
<feature type="compositionally biased region" description="Polar residues" evidence="18">
    <location>
        <begin position="974"/>
        <end position="988"/>
    </location>
</feature>
<evidence type="ECO:0000259" key="20">
    <source>
        <dbReference type="PROSITE" id="PS50199"/>
    </source>
</evidence>
<dbReference type="PROSITE" id="PS50199">
    <property type="entry name" value="ZF_RANBP2_2"/>
    <property type="match status" value="1"/>
</dbReference>
<evidence type="ECO:0000256" key="16">
    <source>
        <dbReference type="PROSITE-ProRule" id="PRU00322"/>
    </source>
</evidence>
<feature type="region of interest" description="Disordered" evidence="18">
    <location>
        <begin position="468"/>
        <end position="487"/>
    </location>
</feature>
<dbReference type="Proteomes" id="UP000011518">
    <property type="component" value="Unassembled WGS sequence"/>
</dbReference>
<feature type="coiled-coil region" evidence="17">
    <location>
        <begin position="1643"/>
        <end position="1757"/>
    </location>
</feature>
<evidence type="ECO:0000259" key="21">
    <source>
        <dbReference type="PROSITE" id="PS51082"/>
    </source>
</evidence>
<keyword evidence="11 15" id="KW-0694">RNA-binding</keyword>
<organism evidence="22 23">
    <name type="scientific">Tupaia chinensis</name>
    <name type="common">Chinese tree shrew</name>
    <name type="synonym">Tupaia belangeri chinensis</name>
    <dbReference type="NCBI Taxonomy" id="246437"/>
    <lineage>
        <taxon>Eukaryota</taxon>
        <taxon>Metazoa</taxon>
        <taxon>Chordata</taxon>
        <taxon>Craniata</taxon>
        <taxon>Vertebrata</taxon>
        <taxon>Euteleostomi</taxon>
        <taxon>Mammalia</taxon>
        <taxon>Eutheria</taxon>
        <taxon>Euarchontoglires</taxon>
        <taxon>Scandentia</taxon>
        <taxon>Tupaiidae</taxon>
        <taxon>Tupaia</taxon>
    </lineage>
</organism>
<dbReference type="GO" id="GO:0003779">
    <property type="term" value="F:actin binding"/>
    <property type="evidence" value="ECO:0007669"/>
    <property type="project" value="InterPro"/>
</dbReference>
<feature type="region of interest" description="Disordered" evidence="18">
    <location>
        <begin position="1"/>
        <end position="153"/>
    </location>
</feature>
<keyword evidence="7" id="KW-0479">Metal-binding</keyword>
<accession>L8YDT8</accession>
<sequence length="1998" mass="222278">MASNDDTQQSTQSYGTYPTQPGQRYSQQSSQPYGQQSYSGDGQSADTSGYGQSSYSSSYGQTPNSYSLASQGYGSAGGYGSSQSSQSSYGQQSYPGYGQQPAPSSTLGGHGSSSWSSSYGAAQSGGYGQQSCYDRQQQSSYNPPQGYGQQNQYNSGRGGWWSTIFVQDLGENVTIESVADYFNQIGIKTNKTGQPMINLYTDQETGKLKEEATVSFDDPPSAKAAIDWFDGKEFSGNLIKVSFATRRVDFNRGGGNGCGGRGRGGPMNRGGYGGGGSGGGGRGGFPSGDGGGRGQQRAGDWKCPNPTCENMNFSWRNECNQWKAPKPDGPGGGSGGSHLEEARQIHSRFEKEFSQKNQELAHVVRKQEELLEHLEEEGRAKTQLGLALHTAEGILEGLKVERAELQKALGHKEESEQHLVLELESLRWKLQQVAQEQTSLKEEHAVLRSQKEAAAAEAEEREAALRREVEHLTREQSDTKRQSEKDRSALLSQMKVLESELEEQLSQHQACAKQAEEVLALRQQITSLDKHLRNQRQFMDEQAAEREHEREEFQQEIQRLEAQLHQAARPQPQVPLNSQGKEALEEQQNCLLPVSTLQSMTDEGKCLMPSPGSPPKDPTVQLEAAQRVHLQHESDVVYSRSSEIEELKAIIENLQENQERLQKDRLEEVERLHEVIEKLQTELSLSGSPACEAREGQAESLQRELLCSQVSASGGQALQGELEAALATQETLRQLLANQEHGHRQALEALQQRLRGAEEAAARQLAEMGQGMALREAEVQGLASRIQQFEAALKAKEAMIAERDLEIDAVNKRKAAHCTELQTILSASASLRHALEQMPLAGPPEPPELQRLRAQCARLSRQLLALNQHFLRCHTEPDQQQAYGDTAIIPDEFSGQGASSRQLTSAPHGQDHNPRGKQKVQEDCQLQKVSLIAQVKQLQEKLNRLVYSMTNHGADTEDFQFQQPLSSAYVLENNSNDSSCNNQESDTSPLVDAFDTSKTTRGVIDVKSRDSLTKNEVLNFPIQEKLELQNGLVSFQTSDPSHIEGAGLPQDPIRALDLSSWSPPEVLRKDSSLEPWPSFPLTPCSGTMSLRSSDTSVRDKMDASLLPANESGLLCYPSVSVAEQAQPWAEAPSSGQQHHVDRTAVENDVEDFIITSFDSQETSRLPVLGLEGKSHGSKNSDSSGSGVVLSLGSGELKASAAGPAAPAPGFGSLRQSLGTMKEKDISPQHMQSLLQMVCDESHQILALSEHHRLPSALSKGEPCIPQDQFPEEGQGLLEAVPSKGEKEPSDMCLDWRGEFLRVVQQAFEKEREILKVELQPRFCISDPGDHNSLFERLEKVVREQEDLQEKSLERLRLSDRSSLLAEIQALRAQLRRTHLQNQEKLQQLCAALTSAEARGSRQEHQLRRQVELLAYKVEQEKCIASDLQKTLSEEQEKASHVQKLLVVEQNTVKELRSELSECKQENERLLQSLNDVQKEVLQLRYSLSMLDSKENDLSAALQELESERAEQRTLRNQLEEEQRQHLQREGQSAKSLEELRASLEEQHAQSSRLRVALKHEQATKDNLQQELQIECSRCEVLLAQERNQLSEVQKSLEAEKSRSLELSAALQHERLLTEQLSRRAREPCAAQEARVHHSLLRKLKEEKSRGAELQAMLEKVQHQAVRSQRQLEAESQRRCEELRREKERELELQHQRDEHKIEQLQQMVRELQAREEGFRGSLSFHPGPDHGPDGPEMERLHKQQEDLERIRRQLLCAAGLLAGFTQQPTGRTVSDWTSSNEKTVASLLRTLEDLKAELSTSASSQKKAAAEVQIQLLDVLAKDNSSLTKALSAATREKAVLCKAVSKLEKTLKHHLQKGCTLNDPERPGSGSLQLKLEGPHLPGILPKVPDLQQQPPRVRGKGPRAPRQRQSPTEARRSPPTRDLTQGTRPSAAASPSQRQRSTPSPNSRLERSLTASQDPEQSLTEYIHHLEMIQHRLGGAPPEYTSKKSCRQKIKQ</sequence>
<dbReference type="STRING" id="246437.L8YDT8"/>
<dbReference type="GO" id="GO:0005813">
    <property type="term" value="C:centrosome"/>
    <property type="evidence" value="ECO:0007669"/>
    <property type="project" value="UniProtKB-SubCell"/>
</dbReference>
<feature type="compositionally biased region" description="Polar residues" evidence="18">
    <location>
        <begin position="1"/>
        <end position="19"/>
    </location>
</feature>
<dbReference type="SUPFAM" id="SSF54928">
    <property type="entry name" value="RNA-binding domain, RBD"/>
    <property type="match status" value="1"/>
</dbReference>
<feature type="region of interest" description="Disordered" evidence="18">
    <location>
        <begin position="259"/>
        <end position="303"/>
    </location>
</feature>
<feature type="compositionally biased region" description="Gly residues" evidence="18">
    <location>
        <begin position="259"/>
        <end position="294"/>
    </location>
</feature>
<feature type="compositionally biased region" description="Basic residues" evidence="18">
    <location>
        <begin position="1899"/>
        <end position="1908"/>
    </location>
</feature>
<dbReference type="PROSITE" id="PS51082">
    <property type="entry name" value="WH2"/>
    <property type="match status" value="1"/>
</dbReference>
<feature type="region of interest" description="Disordered" evidence="18">
    <location>
        <begin position="974"/>
        <end position="993"/>
    </location>
</feature>
<dbReference type="FunCoup" id="L8YDT8">
    <property type="interactions" value="890"/>
</dbReference>
<feature type="region of interest" description="Disordered" evidence="18">
    <location>
        <begin position="320"/>
        <end position="339"/>
    </location>
</feature>
<feature type="coiled-coil region" evidence="17">
    <location>
        <begin position="1417"/>
        <end position="1602"/>
    </location>
</feature>
<dbReference type="PANTHER" id="PTHR44981">
    <property type="entry name" value="PERICENTRIN-LIKE PROTEIN, ISOFORM F"/>
    <property type="match status" value="1"/>
</dbReference>
<feature type="region of interest" description="Disordered" evidence="18">
    <location>
        <begin position="1979"/>
        <end position="1998"/>
    </location>
</feature>
<feature type="domain" description="RRM" evidence="19">
    <location>
        <begin position="162"/>
        <end position="246"/>
    </location>
</feature>
<reference evidence="23" key="1">
    <citation type="submission" date="2012-07" db="EMBL/GenBank/DDBJ databases">
        <title>Genome of the Chinese tree shrew, a rising model animal genetically related to primates.</title>
        <authorList>
            <person name="Zhang G."/>
            <person name="Fan Y."/>
            <person name="Yao Y."/>
            <person name="Huang Z."/>
        </authorList>
    </citation>
    <scope>NUCLEOTIDE SEQUENCE [LARGE SCALE GENOMIC DNA]</scope>
</reference>
<feature type="compositionally biased region" description="Low complexity" evidence="18">
    <location>
        <begin position="81"/>
        <end position="122"/>
    </location>
</feature>
<dbReference type="Gene3D" id="4.10.1060.10">
    <property type="entry name" value="Zinc finger, RanBP2-type"/>
    <property type="match status" value="1"/>
</dbReference>
<evidence type="ECO:0000256" key="10">
    <source>
        <dbReference type="ARBA" id="ARBA00022833"/>
    </source>
</evidence>
<evidence type="ECO:0000256" key="2">
    <source>
        <dbReference type="ARBA" id="ARBA00004300"/>
    </source>
</evidence>
<evidence type="ECO:0000256" key="15">
    <source>
        <dbReference type="PROSITE-ProRule" id="PRU00176"/>
    </source>
</evidence>
<dbReference type="InterPro" id="IPR000504">
    <property type="entry name" value="RRM_dom"/>
</dbReference>
<evidence type="ECO:0000259" key="19">
    <source>
        <dbReference type="PROSITE" id="PS50102"/>
    </source>
</evidence>
<proteinExistence type="inferred from homology"/>
<evidence type="ECO:0000256" key="11">
    <source>
        <dbReference type="ARBA" id="ARBA00022884"/>
    </source>
</evidence>
<keyword evidence="10" id="KW-0862">Zinc</keyword>